<accession>A0A1C3H1R8</accession>
<organism evidence="1 2">
    <name type="scientific">Cardiobacterium hominis</name>
    <dbReference type="NCBI Taxonomy" id="2718"/>
    <lineage>
        <taxon>Bacteria</taxon>
        <taxon>Pseudomonadati</taxon>
        <taxon>Pseudomonadota</taxon>
        <taxon>Gammaproteobacteria</taxon>
        <taxon>Cardiobacteriales</taxon>
        <taxon>Cardiobacteriaceae</taxon>
        <taxon>Cardiobacterium</taxon>
    </lineage>
</organism>
<name>A0A1C3H1R8_9GAMM</name>
<sequence length="69" mass="8173">MYQIEGKLSWANVRVMLDRHIILDAKNSLAPKTFRLKKGEYLLEVEYENHWHTTEFHLNIAPVPILRSP</sequence>
<evidence type="ECO:0000313" key="2">
    <source>
        <dbReference type="Proteomes" id="UP000190837"/>
    </source>
</evidence>
<dbReference type="Proteomes" id="UP000190837">
    <property type="component" value="Unassembled WGS sequence"/>
</dbReference>
<protein>
    <submittedName>
        <fullName evidence="1">Uncharacterized protein</fullName>
    </submittedName>
</protein>
<dbReference type="AlphaFoldDB" id="A0A1C3H1R8"/>
<reference evidence="2" key="1">
    <citation type="submission" date="2016-04" db="EMBL/GenBank/DDBJ databases">
        <authorList>
            <person name="Tagini F."/>
        </authorList>
    </citation>
    <scope>NUCLEOTIDE SEQUENCE [LARGE SCALE GENOMIC DNA]</scope>
    <source>
        <strain evidence="2">CHUV0807</strain>
    </source>
</reference>
<dbReference type="EMBL" id="FKLO01000011">
    <property type="protein sequence ID" value="SAM57054.1"/>
    <property type="molecule type" value="Genomic_DNA"/>
</dbReference>
<gene>
    <name evidence="1" type="ORF">CHUV0807_0135</name>
</gene>
<proteinExistence type="predicted"/>
<dbReference type="RefSeq" id="WP_079538819.1">
    <property type="nucleotide sequence ID" value="NZ_CP171111.1"/>
</dbReference>
<evidence type="ECO:0000313" key="1">
    <source>
        <dbReference type="EMBL" id="SAM57054.1"/>
    </source>
</evidence>